<accession>G8XGI7</accession>
<dbReference type="Proteomes" id="UP000007842">
    <property type="component" value="Plasmid pSCATT"/>
</dbReference>
<evidence type="ECO:0000313" key="4">
    <source>
        <dbReference type="Proteomes" id="UP000007842"/>
    </source>
</evidence>
<reference evidence="4" key="1">
    <citation type="submission" date="2011-12" db="EMBL/GenBank/DDBJ databases">
        <title>Complete genome sequence of Streptomyces cattleya strain DSM 46488.</title>
        <authorList>
            <person name="Ou H.-Y."/>
            <person name="Li P."/>
            <person name="Zhao C."/>
            <person name="O'Hagan D."/>
            <person name="Deng Z."/>
        </authorList>
    </citation>
    <scope>NUCLEOTIDE SEQUENCE [LARGE SCALE GENOMIC DNA]</scope>
    <source>
        <strain evidence="4">ATCC 35852 / DSM 46488 / JCM 4925 / NBRC 14057 / NRRL 8057</strain>
        <plasmid evidence="4">Plasmid pSCATT</plasmid>
    </source>
</reference>
<feature type="region of interest" description="Disordered" evidence="1">
    <location>
        <begin position="837"/>
        <end position="858"/>
    </location>
</feature>
<dbReference type="InterPro" id="IPR056393">
    <property type="entry name" value="AprA-like_MT2"/>
</dbReference>
<dbReference type="InterPro" id="IPR029063">
    <property type="entry name" value="SAM-dependent_MTases_sf"/>
</dbReference>
<geneLocation type="plasmid" evidence="3 4">
    <name>pSCATT</name>
</geneLocation>
<dbReference type="EMBL" id="CP003229">
    <property type="protein sequence ID" value="AEW99636.1"/>
    <property type="molecule type" value="Genomic_DNA"/>
</dbReference>
<protein>
    <submittedName>
        <fullName evidence="3">Beta-ketoacyl synthase</fullName>
    </submittedName>
</protein>
<keyword evidence="3" id="KW-0614">Plasmid</keyword>
<sequence length="858" mass="91945">MPNPEPIDVIATSATDRRSARRAAFLAQDGLVLACALAALDGAGVLARIQDEEAMRRQVAALSEPAFGRLRVVLRALAAQGWLTGSMAHRADRPPRWTASGAAMAVHRADYVAVGRFLTAFAEVADDGWAGAWRSAVRRWPALLPRMLARWGTGGLPPDRADAVTAHLDGALLIPALLAGAPSPEAEALLDVAGERFSPAGFGLVGSYLPMLARLGDLLGGAADDPARYVDRALNSRARHAAHERYDKDLLTVVLDLFNRPCPEEQPRFVAEVGCGDGGRLSAIHRAIRDRTARGACLAAHPLVMVGIDADPAALKAARARLDEDGVPAVLVQGTVDDPAAIAAELARHGLAMDEGLHVRAFADQARRFRGTGAPAPVGVPGAGDGAYVDADGRPLTDEAVERDLVEHLRRWAPYVRRHGLVVLAAHTVAPQVARRFPGRVQSVAYDTCHALSHQYPVGHDRWLQCCRAAGLETVPYAGHRYPAGRPFVAVSLNRLLPVAERTTAHVPAVPCPAGREASGDDGRGLHELLFAGGDTRRPRPWAADPTGWIVAQALRTIERRIATGGAGQTIRVLDYGAGTGLGAIELLKALTERRTDRLVSDAGMRLELHLADIRTAWFDQGERLLGAHPWTRFHELRGPDGAFRTMAEIMAGDRVDVVLASMVFHLIPPRALTRVAADLAGLINPGGTLLWNAPDIAPAGPEAYLFHDANRAIRHSVLTAPVDGQLPPGVRDAVARARAARSPETDQRAGRRILPAPNRADTLTGIFDAHFTGNVHQQDFEILPDELLDTLLVPSNAEEYFPELPDRADREAVVRAFHARVVPSLRERPGGTATGLSLKWTFGKHSPRETPGGAACS</sequence>
<dbReference type="SUPFAM" id="SSF53335">
    <property type="entry name" value="S-adenosyl-L-methionine-dependent methyltransferases"/>
    <property type="match status" value="2"/>
</dbReference>
<feature type="domain" description="AprA-like MT2-like" evidence="2">
    <location>
        <begin position="228"/>
        <end position="494"/>
    </location>
</feature>
<dbReference type="HOGENOM" id="CLU_333131_0_0_11"/>
<dbReference type="PATRIC" id="fig|1003195.29.peg.7243"/>
<gene>
    <name evidence="3" type="ordered locus">SCATT_p14430</name>
</gene>
<evidence type="ECO:0000259" key="2">
    <source>
        <dbReference type="Pfam" id="PF23525"/>
    </source>
</evidence>
<dbReference type="KEGG" id="scy:SCATT_p14430"/>
<dbReference type="Pfam" id="PF23525">
    <property type="entry name" value="Methyltransf_36"/>
    <property type="match status" value="1"/>
</dbReference>
<dbReference type="RefSeq" id="WP_014627075.1">
    <property type="nucleotide sequence ID" value="NC_017585.1"/>
</dbReference>
<proteinExistence type="predicted"/>
<name>G8XGI7_STREN</name>
<evidence type="ECO:0000256" key="1">
    <source>
        <dbReference type="SAM" id="MobiDB-lite"/>
    </source>
</evidence>
<organism evidence="3 4">
    <name type="scientific">Streptantibioticus cattleyicolor (strain ATCC 35852 / DSM 46488 / JCM 4925 / NBRC 14057 / NRRL 8057)</name>
    <name type="common">Streptomyces cattleya</name>
    <dbReference type="NCBI Taxonomy" id="1003195"/>
    <lineage>
        <taxon>Bacteria</taxon>
        <taxon>Bacillati</taxon>
        <taxon>Actinomycetota</taxon>
        <taxon>Actinomycetes</taxon>
        <taxon>Kitasatosporales</taxon>
        <taxon>Streptomycetaceae</taxon>
        <taxon>Streptantibioticus</taxon>
    </lineage>
</organism>
<evidence type="ECO:0000313" key="3">
    <source>
        <dbReference type="EMBL" id="AEW99636.1"/>
    </source>
</evidence>
<dbReference type="AlphaFoldDB" id="G8XGI7"/>
<dbReference type="Gene3D" id="3.40.50.150">
    <property type="entry name" value="Vaccinia Virus protein VP39"/>
    <property type="match status" value="2"/>
</dbReference>
<keyword evidence="4" id="KW-1185">Reference proteome</keyword>